<dbReference type="AlphaFoldDB" id="A0A369K876"/>
<evidence type="ECO:0000313" key="4">
    <source>
        <dbReference type="Proteomes" id="UP000076154"/>
    </source>
</evidence>
<dbReference type="EMBL" id="LUEZ02000010">
    <property type="protein sequence ID" value="RDB29047.1"/>
    <property type="molecule type" value="Genomic_DNA"/>
</dbReference>
<feature type="transmembrane region" description="Helical" evidence="1">
    <location>
        <begin position="89"/>
        <end position="113"/>
    </location>
</feature>
<gene>
    <name evidence="3" type="ORF">Hypma_015149</name>
</gene>
<comment type="caution">
    <text evidence="3">The sequence shown here is derived from an EMBL/GenBank/DDBJ whole genome shotgun (WGS) entry which is preliminary data.</text>
</comment>
<dbReference type="InParanoid" id="A0A369K876"/>
<feature type="transmembrane region" description="Helical" evidence="1">
    <location>
        <begin position="125"/>
        <end position="146"/>
    </location>
</feature>
<organism evidence="3 4">
    <name type="scientific">Hypsizygus marmoreus</name>
    <name type="common">White beech mushroom</name>
    <name type="synonym">Agaricus marmoreus</name>
    <dbReference type="NCBI Taxonomy" id="39966"/>
    <lineage>
        <taxon>Eukaryota</taxon>
        <taxon>Fungi</taxon>
        <taxon>Dikarya</taxon>
        <taxon>Basidiomycota</taxon>
        <taxon>Agaricomycotina</taxon>
        <taxon>Agaricomycetes</taxon>
        <taxon>Agaricomycetidae</taxon>
        <taxon>Agaricales</taxon>
        <taxon>Tricholomatineae</taxon>
        <taxon>Lyophyllaceae</taxon>
        <taxon>Hypsizygus</taxon>
    </lineage>
</organism>
<dbReference type="Proteomes" id="UP000076154">
    <property type="component" value="Unassembled WGS sequence"/>
</dbReference>
<feature type="transmembrane region" description="Helical" evidence="1">
    <location>
        <begin position="166"/>
        <end position="187"/>
    </location>
</feature>
<dbReference type="Pfam" id="PF20151">
    <property type="entry name" value="DUF6533"/>
    <property type="match status" value="1"/>
</dbReference>
<feature type="transmembrane region" description="Helical" evidence="1">
    <location>
        <begin position="54"/>
        <end position="77"/>
    </location>
</feature>
<keyword evidence="1" id="KW-0812">Transmembrane</keyword>
<name>A0A369K876_HYPMA</name>
<dbReference type="STRING" id="39966.A0A369K876"/>
<feature type="transmembrane region" description="Helical" evidence="1">
    <location>
        <begin position="234"/>
        <end position="253"/>
    </location>
</feature>
<evidence type="ECO:0000313" key="3">
    <source>
        <dbReference type="EMBL" id="RDB29047.1"/>
    </source>
</evidence>
<keyword evidence="1" id="KW-0472">Membrane</keyword>
<protein>
    <recommendedName>
        <fullName evidence="2">DUF6533 domain-containing protein</fullName>
    </recommendedName>
</protein>
<feature type="domain" description="DUF6533" evidence="2">
    <location>
        <begin position="21"/>
        <end position="63"/>
    </location>
</feature>
<feature type="transmembrane region" description="Helical" evidence="1">
    <location>
        <begin position="208"/>
        <end position="228"/>
    </location>
</feature>
<accession>A0A369K876</accession>
<evidence type="ECO:0000259" key="2">
    <source>
        <dbReference type="Pfam" id="PF20151"/>
    </source>
</evidence>
<keyword evidence="4" id="KW-1185">Reference proteome</keyword>
<proteinExistence type="predicted"/>
<reference evidence="3" key="1">
    <citation type="submission" date="2018-04" db="EMBL/GenBank/DDBJ databases">
        <title>Whole genome sequencing of Hypsizygus marmoreus.</title>
        <authorList>
            <person name="Choi I.-G."/>
            <person name="Min B."/>
            <person name="Kim J.-G."/>
            <person name="Kim S."/>
            <person name="Oh Y.-L."/>
            <person name="Kong W.-S."/>
            <person name="Park H."/>
            <person name="Jeong J."/>
            <person name="Song E.-S."/>
        </authorList>
    </citation>
    <scope>NUCLEOTIDE SEQUENCE [LARGE SCALE GENOMIC DNA]</scope>
    <source>
        <strain evidence="3">51987-8</strain>
    </source>
</reference>
<dbReference type="InterPro" id="IPR045340">
    <property type="entry name" value="DUF6533"/>
</dbReference>
<dbReference type="OrthoDB" id="3206101at2759"/>
<evidence type="ECO:0000256" key="1">
    <source>
        <dbReference type="SAM" id="Phobius"/>
    </source>
</evidence>
<keyword evidence="1" id="KW-1133">Transmembrane helix</keyword>
<sequence>MSLSFDDIQNLWGFRICNSSSFGALAFTLCDMVASLEEEVEQIWGKPWTNLKWLYVAIRIISFGSQMISTGITLRLTREGTPTLRHCRAIAGFQGVSSVLLMMAVQTILILRVQALYFEKKNLKLLLRGLFAAEILIVLTIFAIAMPGIKFGIYCVITSFPATATGFFIIPVLFEFLLFVMTMAKFYRAVRDGWGQEDFISRFLRDGIWAFALPFTILTANTFCLALLDSAISSVAFSWAIAIPGFASCRLILNMDHLLRTQRVSLPRTSEQEVMDTVFLTNDIVTADLITYELREPGRTPTQMDL</sequence>